<dbReference type="EMBL" id="CDHN01000004">
    <property type="protein sequence ID" value="CEJ92451.1"/>
    <property type="molecule type" value="Genomic_DNA"/>
</dbReference>
<keyword evidence="2" id="KW-1185">Reference proteome</keyword>
<protein>
    <submittedName>
        <fullName evidence="1">Uncharacterized protein</fullName>
    </submittedName>
</protein>
<gene>
    <name evidence="1" type="ORF">VHEMI08103</name>
</gene>
<evidence type="ECO:0000313" key="1">
    <source>
        <dbReference type="EMBL" id="CEJ92451.1"/>
    </source>
</evidence>
<dbReference type="HOGENOM" id="CLU_2147614_0_0_1"/>
<reference evidence="1 2" key="1">
    <citation type="journal article" date="2015" name="Genome Announc.">
        <title>Draft Genome Sequence and Gene Annotation of the Entomopathogenic Fungus Verticillium hemipterigenum.</title>
        <authorList>
            <person name="Horn F."/>
            <person name="Habel A."/>
            <person name="Scharf D.H."/>
            <person name="Dworschak J."/>
            <person name="Brakhage A.A."/>
            <person name="Guthke R."/>
            <person name="Hertweck C."/>
            <person name="Linde J."/>
        </authorList>
    </citation>
    <scope>NUCLEOTIDE SEQUENCE [LARGE SCALE GENOMIC DNA]</scope>
</reference>
<proteinExistence type="predicted"/>
<organism evidence="1 2">
    <name type="scientific">[Torrubiella] hemipterigena</name>
    <dbReference type="NCBI Taxonomy" id="1531966"/>
    <lineage>
        <taxon>Eukaryota</taxon>
        <taxon>Fungi</taxon>
        <taxon>Dikarya</taxon>
        <taxon>Ascomycota</taxon>
        <taxon>Pezizomycotina</taxon>
        <taxon>Sordariomycetes</taxon>
        <taxon>Hypocreomycetidae</taxon>
        <taxon>Hypocreales</taxon>
        <taxon>Clavicipitaceae</taxon>
        <taxon>Clavicipitaceae incertae sedis</taxon>
        <taxon>'Torrubiella' clade</taxon>
    </lineage>
</organism>
<sequence>MCKVTAYKAECLWCNMQQIMRLGQTFCDKRVYVPQTDSCHCDDAVIVDDEDSKPLNSQEKVVVHRRFRGTQGCRHLGEIPFDEEDFVNMVPTAEWNDICKSIGWTFRNPAGN</sequence>
<accession>A0A0A1T5K4</accession>
<evidence type="ECO:0000313" key="2">
    <source>
        <dbReference type="Proteomes" id="UP000039046"/>
    </source>
</evidence>
<name>A0A0A1T5K4_9HYPO</name>
<dbReference type="AlphaFoldDB" id="A0A0A1T5K4"/>
<dbReference type="Proteomes" id="UP000039046">
    <property type="component" value="Unassembled WGS sequence"/>
</dbReference>